<feature type="transmembrane region" description="Helical" evidence="1">
    <location>
        <begin position="273"/>
        <end position="295"/>
    </location>
</feature>
<dbReference type="AlphaFoldDB" id="A0A8J5JBP4"/>
<proteinExistence type="predicted"/>
<gene>
    <name evidence="2" type="ORF">Hamer_G016027</name>
</gene>
<evidence type="ECO:0000313" key="3">
    <source>
        <dbReference type="Proteomes" id="UP000747542"/>
    </source>
</evidence>
<evidence type="ECO:0000313" key="2">
    <source>
        <dbReference type="EMBL" id="KAG7155652.1"/>
    </source>
</evidence>
<protein>
    <submittedName>
        <fullName evidence="2">Uncharacterized protein</fullName>
    </submittedName>
</protein>
<accession>A0A8J5JBP4</accession>
<reference evidence="2" key="1">
    <citation type="journal article" date="2021" name="Sci. Adv.">
        <title>The American lobster genome reveals insights on longevity, neural, and immune adaptations.</title>
        <authorList>
            <person name="Polinski J.M."/>
            <person name="Zimin A.V."/>
            <person name="Clark K.F."/>
            <person name="Kohn A.B."/>
            <person name="Sadowski N."/>
            <person name="Timp W."/>
            <person name="Ptitsyn A."/>
            <person name="Khanna P."/>
            <person name="Romanova D.Y."/>
            <person name="Williams P."/>
            <person name="Greenwood S.J."/>
            <person name="Moroz L.L."/>
            <person name="Walt D.R."/>
            <person name="Bodnar A.G."/>
        </authorList>
    </citation>
    <scope>NUCLEOTIDE SEQUENCE</scope>
    <source>
        <strain evidence="2">GMGI-L3</strain>
    </source>
</reference>
<organism evidence="2 3">
    <name type="scientific">Homarus americanus</name>
    <name type="common">American lobster</name>
    <dbReference type="NCBI Taxonomy" id="6706"/>
    <lineage>
        <taxon>Eukaryota</taxon>
        <taxon>Metazoa</taxon>
        <taxon>Ecdysozoa</taxon>
        <taxon>Arthropoda</taxon>
        <taxon>Crustacea</taxon>
        <taxon>Multicrustacea</taxon>
        <taxon>Malacostraca</taxon>
        <taxon>Eumalacostraca</taxon>
        <taxon>Eucarida</taxon>
        <taxon>Decapoda</taxon>
        <taxon>Pleocyemata</taxon>
        <taxon>Astacidea</taxon>
        <taxon>Nephropoidea</taxon>
        <taxon>Nephropidae</taxon>
        <taxon>Homarus</taxon>
    </lineage>
</organism>
<dbReference type="OrthoDB" id="6363443at2759"/>
<dbReference type="EMBL" id="JAHLQT010041065">
    <property type="protein sequence ID" value="KAG7155652.1"/>
    <property type="molecule type" value="Genomic_DNA"/>
</dbReference>
<feature type="transmembrane region" description="Helical" evidence="1">
    <location>
        <begin position="12"/>
        <end position="30"/>
    </location>
</feature>
<comment type="caution">
    <text evidence="2">The sequence shown here is derived from an EMBL/GenBank/DDBJ whole genome shotgun (WGS) entry which is preliminary data.</text>
</comment>
<keyword evidence="3" id="KW-1185">Reference proteome</keyword>
<name>A0A8J5JBP4_HOMAM</name>
<sequence>MGRQWRAWACGWSWVVVWALVGLASHAYLIEDDLRVGLDSSHCELKETILHCDYKQVTQQEVKLEELLTDGQAVQQVAVFNARKLRLSDAVCVNFLLENVSEVVVVAAGEGSSDCQAAELELSVSSSTLNRLPAQVRSVQLRDSSVTSFTTTSSITRLTIINSVIKILLLSQPLSAGSSASFTSTAIDTLQKLEVAAGATLTMVHTTIDVVASRGLILRGGNTEIKSSSATTMLHDSVLVGQAATLTIENHSGQLRVAVLTLADQHPCYLKDFFFWGFITSLVVLVVVCVVWVYLWHRRRKQARIFTSRRYFHTATDGS</sequence>
<keyword evidence="1" id="KW-1133">Transmembrane helix</keyword>
<dbReference type="Proteomes" id="UP000747542">
    <property type="component" value="Unassembled WGS sequence"/>
</dbReference>
<evidence type="ECO:0000256" key="1">
    <source>
        <dbReference type="SAM" id="Phobius"/>
    </source>
</evidence>
<keyword evidence="1" id="KW-0812">Transmembrane</keyword>
<keyword evidence="1" id="KW-0472">Membrane</keyword>